<dbReference type="OrthoDB" id="8248118at2"/>
<dbReference type="Proteomes" id="UP000319949">
    <property type="component" value="Unassembled WGS sequence"/>
</dbReference>
<protein>
    <submittedName>
        <fullName evidence="2">Uncharacterized protein</fullName>
    </submittedName>
</protein>
<proteinExistence type="predicted"/>
<dbReference type="AlphaFoldDB" id="A0A560E2N0"/>
<gene>
    <name evidence="2" type="ORF">FBZ96_102113</name>
</gene>
<name>A0A560E2N0_9BRAD</name>
<evidence type="ECO:0000256" key="1">
    <source>
        <dbReference type="SAM" id="SignalP"/>
    </source>
</evidence>
<reference evidence="2 3" key="1">
    <citation type="submission" date="2019-06" db="EMBL/GenBank/DDBJ databases">
        <title>Genomic Encyclopedia of Type Strains, Phase IV (KMG-V): Genome sequencing to study the core and pangenomes of soil and plant-associated prokaryotes.</title>
        <authorList>
            <person name="Whitman W."/>
        </authorList>
    </citation>
    <scope>NUCLEOTIDE SEQUENCE [LARGE SCALE GENOMIC DNA]</scope>
    <source>
        <strain evidence="2 3">BR 510</strain>
    </source>
</reference>
<feature type="chain" id="PRO_5021792455" evidence="1">
    <location>
        <begin position="26"/>
        <end position="160"/>
    </location>
</feature>
<dbReference type="EMBL" id="VITK01000002">
    <property type="protein sequence ID" value="TWB03641.1"/>
    <property type="molecule type" value="Genomic_DNA"/>
</dbReference>
<feature type="signal peptide" evidence="1">
    <location>
        <begin position="1"/>
        <end position="25"/>
    </location>
</feature>
<comment type="caution">
    <text evidence="2">The sequence shown here is derived from an EMBL/GenBank/DDBJ whole genome shotgun (WGS) entry which is preliminary data.</text>
</comment>
<dbReference type="RefSeq" id="WP_145658382.1">
    <property type="nucleotide sequence ID" value="NZ_VITK01000002.1"/>
</dbReference>
<evidence type="ECO:0000313" key="2">
    <source>
        <dbReference type="EMBL" id="TWB03641.1"/>
    </source>
</evidence>
<keyword evidence="1" id="KW-0732">Signal</keyword>
<sequence length="160" mass="17243">MIVAMRGKARLGLIALFALVTAANAAVAPWMETMRGATGDIDQWQRVDFRASGLSRQNAAQIKVVIRTKGPSMQGLIRIPGAPASNFDTGKGTTIVDLINVGNNSNGYADIVALEILFTQTMPGQFYEVFAVENEEKAKWRPRLVPGALLGDRPFQGGNP</sequence>
<organism evidence="2 3">
    <name type="scientific">Bradyrhizobium stylosanthis</name>
    <dbReference type="NCBI Taxonomy" id="1803665"/>
    <lineage>
        <taxon>Bacteria</taxon>
        <taxon>Pseudomonadati</taxon>
        <taxon>Pseudomonadota</taxon>
        <taxon>Alphaproteobacteria</taxon>
        <taxon>Hyphomicrobiales</taxon>
        <taxon>Nitrobacteraceae</taxon>
        <taxon>Bradyrhizobium</taxon>
    </lineage>
</organism>
<keyword evidence="3" id="KW-1185">Reference proteome</keyword>
<evidence type="ECO:0000313" key="3">
    <source>
        <dbReference type="Proteomes" id="UP000319949"/>
    </source>
</evidence>
<accession>A0A560E2N0</accession>